<reference evidence="3" key="1">
    <citation type="submission" date="2018-05" db="EMBL/GenBank/DDBJ databases">
        <title>Leptospira yasudae sp. nov. and Leptospira stimsonii sp. nov., two pathogenic species of the genus Leptospira isolated from environmental sources.</title>
        <authorList>
            <person name="Casanovas-Massana A."/>
            <person name="Hamond C."/>
            <person name="Santos L.A."/>
            <person name="Hacker K.P."/>
            <person name="Balassiano I."/>
            <person name="Medeiros M.A."/>
            <person name="Reis M.G."/>
            <person name="Ko A.I."/>
            <person name="Wunder E.A."/>
        </authorList>
    </citation>
    <scope>NUCLEOTIDE SEQUENCE [LARGE SCALE GENOMIC DNA]</scope>
    <source>
        <strain evidence="3">Yale</strain>
    </source>
</reference>
<dbReference type="InterPro" id="IPR011460">
    <property type="entry name" value="Lcl_C"/>
</dbReference>
<protein>
    <recommendedName>
        <fullName evidence="1">Lcl C-terminal domain-containing protein</fullName>
    </recommendedName>
</protein>
<dbReference type="Pfam" id="PF07603">
    <property type="entry name" value="Lcl_C"/>
    <property type="match status" value="2"/>
</dbReference>
<dbReference type="AlphaFoldDB" id="A0A396ZC19"/>
<comment type="caution">
    <text evidence="2">The sequence shown here is derived from an EMBL/GenBank/DDBJ whole genome shotgun (WGS) entry which is preliminary data.</text>
</comment>
<name>A0A396ZC19_9LEPT</name>
<dbReference type="EMBL" id="QHCT01000001">
    <property type="protein sequence ID" value="RHX91793.1"/>
    <property type="molecule type" value="Genomic_DNA"/>
</dbReference>
<feature type="domain" description="Lcl C-terminal" evidence="1">
    <location>
        <begin position="232"/>
        <end position="358"/>
    </location>
</feature>
<evidence type="ECO:0000313" key="2">
    <source>
        <dbReference type="EMBL" id="RHX91793.1"/>
    </source>
</evidence>
<organism evidence="2 3">
    <name type="scientific">Leptospira stimsonii</name>
    <dbReference type="NCBI Taxonomy" id="2202203"/>
    <lineage>
        <taxon>Bacteria</taxon>
        <taxon>Pseudomonadati</taxon>
        <taxon>Spirochaetota</taxon>
        <taxon>Spirochaetia</taxon>
        <taxon>Leptospirales</taxon>
        <taxon>Leptospiraceae</taxon>
        <taxon>Leptospira</taxon>
    </lineage>
</organism>
<gene>
    <name evidence="2" type="ORF">DLM75_00635</name>
</gene>
<accession>A0A396ZC19</accession>
<dbReference type="PANTHER" id="PTHR35812">
    <property type="entry name" value="LIPOPROTEIN"/>
    <property type="match status" value="1"/>
</dbReference>
<evidence type="ECO:0000259" key="1">
    <source>
        <dbReference type="Pfam" id="PF07603"/>
    </source>
</evidence>
<feature type="domain" description="Lcl C-terminal" evidence="1">
    <location>
        <begin position="375"/>
        <end position="494"/>
    </location>
</feature>
<dbReference type="Proteomes" id="UP000265798">
    <property type="component" value="Unassembled WGS sequence"/>
</dbReference>
<sequence length="498" mass="52394">MEIFFQKKIPIFQILIVKRIFFSSISIEGDFLLGIQLSMRTDFSFRSILLSFLFVFILLSSCKEKIPENACDPSSDTFLEAAILSSASGNLFPVCAPPPQSFSYPKAVFANGSPISLVPSVVGTGLSYTVSPALPTGVVLDSFNGLISGSYIGYAGVDTIYQIKASNSSGSLTYSLELILFGSAPLKTGQTVCSDSAGLAIACAGTKQDGELQNGSTPSFSGPNLINGTDYTTTDLLTGLIWKSCNEGLSGSACGSGALSSLSWVASDLACSNLNAGSGYANRTNWRLPSVKDLGTILNYDGSDPASYASFFPATSASGHWTSTPFFPLNTTDSWYVSFTDGVVRETINGNTNPLRCVSGSTIPSPLFKDNGDSTVTDVNTGLIWAQCSAGLSGSGCAIGAVSLPNWTTALLTCNSSSLSGRVWRLPSINELRSLTNLSLANPILNTVYFPGTFNGNYWTSTTYTNPLNAWTIDFGPGYVDSISKAATGAVRCVATGP</sequence>
<proteinExistence type="predicted"/>
<evidence type="ECO:0000313" key="3">
    <source>
        <dbReference type="Proteomes" id="UP000265798"/>
    </source>
</evidence>
<dbReference type="PANTHER" id="PTHR35812:SF1">
    <property type="entry name" value="LIPOPROTEIN"/>
    <property type="match status" value="1"/>
</dbReference>